<organism evidence="1 2">
    <name type="scientific">Mythimna loreyi</name>
    <dbReference type="NCBI Taxonomy" id="667449"/>
    <lineage>
        <taxon>Eukaryota</taxon>
        <taxon>Metazoa</taxon>
        <taxon>Ecdysozoa</taxon>
        <taxon>Arthropoda</taxon>
        <taxon>Hexapoda</taxon>
        <taxon>Insecta</taxon>
        <taxon>Pterygota</taxon>
        <taxon>Neoptera</taxon>
        <taxon>Endopterygota</taxon>
        <taxon>Lepidoptera</taxon>
        <taxon>Glossata</taxon>
        <taxon>Ditrysia</taxon>
        <taxon>Noctuoidea</taxon>
        <taxon>Noctuidae</taxon>
        <taxon>Noctuinae</taxon>
        <taxon>Hadenini</taxon>
        <taxon>Mythimna</taxon>
    </lineage>
</organism>
<name>A0ACC2R1Y1_9NEOP</name>
<accession>A0ACC2R1Y1</accession>
<dbReference type="Proteomes" id="UP001231649">
    <property type="component" value="Chromosome 6"/>
</dbReference>
<gene>
    <name evidence="1" type="ORF">PYW08_014459</name>
</gene>
<dbReference type="EMBL" id="CM056782">
    <property type="protein sequence ID" value="KAJ8731729.1"/>
    <property type="molecule type" value="Genomic_DNA"/>
</dbReference>
<proteinExistence type="predicted"/>
<reference evidence="1" key="1">
    <citation type="submission" date="2023-03" db="EMBL/GenBank/DDBJ databases">
        <title>Chromosome-level genomes of two armyworms, Mythimna separata and Mythimna loreyi, provide insights into the biosynthesis and reception of sex pheromones.</title>
        <authorList>
            <person name="Zhao H."/>
        </authorList>
    </citation>
    <scope>NUCLEOTIDE SEQUENCE</scope>
    <source>
        <strain evidence="1">BeijingLab</strain>
    </source>
</reference>
<keyword evidence="2" id="KW-1185">Reference proteome</keyword>
<protein>
    <submittedName>
        <fullName evidence="1">Uncharacterized protein</fullName>
    </submittedName>
</protein>
<evidence type="ECO:0000313" key="2">
    <source>
        <dbReference type="Proteomes" id="UP001231649"/>
    </source>
</evidence>
<evidence type="ECO:0000313" key="1">
    <source>
        <dbReference type="EMBL" id="KAJ8731729.1"/>
    </source>
</evidence>
<comment type="caution">
    <text evidence="1">The sequence shown here is derived from an EMBL/GenBank/DDBJ whole genome shotgun (WGS) entry which is preliminary data.</text>
</comment>
<sequence>MCLLKHYERNNLTSTCVIDVKPCDPNEWRRVDGTCNNLKHPGKGSAQGGFTRVLPPHFHNVYESRKAVSGEDLPMERLVRLQLLGTGVSSHHLMNHNLPGFGAYKFLDIASIHDVENMLLNTSYCCEKEHMKDRGCTPTIISDDDPVFRYSSIRCLNNTRPLTYQDYGCTTDAVPSMVKKATPFFDESQIYNAHTKGDKVIRTFKNGKLTMEEEDGKLFPPNGPTAYCPNNRAPEETRCFENYPNTLLPITLYIIWFVRHHNYICDELAKLNPCWDDDRLFYTARDINNAISNQIYFHEWFEACQGRSNLLKAGIITKDNGFRDLYDETEACEVPLEYFYVLRWFHLMQESTAKMYDKHGNYVGDFPILNGTFRMGFIAKNMESLTKSTFNPCHGIEDTRTVSVDVANNGLPGQQDAFDIPSADINKGRNVGLAPLVDYIYHFTGINITCFEDLEPFIPMKYIEIMKPLYKDVRNVDVMAGLWVSKIMKGGHIPELLAHFLNDAWRRAVRSDRHWYERPNRPHAFTLRQLKQIRKSTVSMLMCTVGDGVSEIPKKGFLKVSKKNPFVPCSKIQKIDFRAWADDACKAKRNNKN</sequence>